<reference evidence="3" key="1">
    <citation type="submission" date="2023-07" db="EMBL/GenBank/DDBJ databases">
        <authorList>
            <consortium name="AG Swart"/>
            <person name="Singh M."/>
            <person name="Singh A."/>
            <person name="Seah K."/>
            <person name="Emmerich C."/>
        </authorList>
    </citation>
    <scope>NUCLEOTIDE SEQUENCE</scope>
    <source>
        <strain evidence="3">DP1</strain>
    </source>
</reference>
<name>A0AAD1XII6_EUPCR</name>
<protein>
    <submittedName>
        <fullName evidence="3">Uncharacterized protein</fullName>
    </submittedName>
</protein>
<dbReference type="PANTHER" id="PTHR12459:SF15">
    <property type="entry name" value="TRANSMEMBRANE PROTEIN 135"/>
    <property type="match status" value="1"/>
</dbReference>
<comment type="caution">
    <text evidence="3">The sequence shown here is derived from an EMBL/GenBank/DDBJ whole genome shotgun (WGS) entry which is preliminary data.</text>
</comment>
<gene>
    <name evidence="3" type="ORF">ECRASSUSDP1_LOCUS14696</name>
</gene>
<feature type="compositionally biased region" description="Basic and acidic residues" evidence="1">
    <location>
        <begin position="24"/>
        <end position="35"/>
    </location>
</feature>
<dbReference type="InterPro" id="IPR026749">
    <property type="entry name" value="Tmem135"/>
</dbReference>
<dbReference type="Proteomes" id="UP001295684">
    <property type="component" value="Unassembled WGS sequence"/>
</dbReference>
<keyword evidence="4" id="KW-1185">Reference proteome</keyword>
<feature type="compositionally biased region" description="Basic and acidic residues" evidence="1">
    <location>
        <begin position="1"/>
        <end position="14"/>
    </location>
</feature>
<keyword evidence="2" id="KW-1133">Transmembrane helix</keyword>
<dbReference type="AlphaFoldDB" id="A0AAD1XII6"/>
<evidence type="ECO:0000313" key="3">
    <source>
        <dbReference type="EMBL" id="CAI2373353.1"/>
    </source>
</evidence>
<dbReference type="PANTHER" id="PTHR12459">
    <property type="entry name" value="TRANSMEMBRANE PROTEIN 135-RELATED"/>
    <property type="match status" value="1"/>
</dbReference>
<accession>A0AAD1XII6</accession>
<evidence type="ECO:0000313" key="4">
    <source>
        <dbReference type="Proteomes" id="UP001295684"/>
    </source>
</evidence>
<proteinExistence type="predicted"/>
<feature type="transmembrane region" description="Helical" evidence="2">
    <location>
        <begin position="81"/>
        <end position="99"/>
    </location>
</feature>
<organism evidence="3 4">
    <name type="scientific">Euplotes crassus</name>
    <dbReference type="NCBI Taxonomy" id="5936"/>
    <lineage>
        <taxon>Eukaryota</taxon>
        <taxon>Sar</taxon>
        <taxon>Alveolata</taxon>
        <taxon>Ciliophora</taxon>
        <taxon>Intramacronucleata</taxon>
        <taxon>Spirotrichea</taxon>
        <taxon>Hypotrichia</taxon>
        <taxon>Euplotida</taxon>
        <taxon>Euplotidae</taxon>
        <taxon>Moneuplotes</taxon>
    </lineage>
</organism>
<sequence length="254" mass="29414">MDTLSKENDMEKENASQQASSFKEISEKARRKSTESIEDIEDTIKKESQTLLKRILDSRTKQCKHKGGCIDNVVKGAVKSFMLGFATKYSINLLAGLMRPKTLLNALFSAKSILDSGRFILFVIIFNISYKIVLCTLRRIIKNEKFNSIVAGTVSASTLAMDTFNRRMMISLLFFSRSLETFYNWCGPSYKIYLGETIFFMVQCVFMKYLYAYEWELVPKSVAKIYKAYSLQKKNDLLIKENIWRVMLDSKFKR</sequence>
<keyword evidence="2" id="KW-0812">Transmembrane</keyword>
<dbReference type="EMBL" id="CAMPGE010014696">
    <property type="protein sequence ID" value="CAI2373353.1"/>
    <property type="molecule type" value="Genomic_DNA"/>
</dbReference>
<evidence type="ECO:0000256" key="2">
    <source>
        <dbReference type="SAM" id="Phobius"/>
    </source>
</evidence>
<keyword evidence="2" id="KW-0472">Membrane</keyword>
<evidence type="ECO:0000256" key="1">
    <source>
        <dbReference type="SAM" id="MobiDB-lite"/>
    </source>
</evidence>
<feature type="transmembrane region" description="Helical" evidence="2">
    <location>
        <begin position="119"/>
        <end position="137"/>
    </location>
</feature>
<feature type="region of interest" description="Disordered" evidence="1">
    <location>
        <begin position="1"/>
        <end position="36"/>
    </location>
</feature>